<name>A0A0E9R2B7_ANGAN</name>
<reference evidence="1" key="1">
    <citation type="submission" date="2014-11" db="EMBL/GenBank/DDBJ databases">
        <authorList>
            <person name="Amaro Gonzalez C."/>
        </authorList>
    </citation>
    <scope>NUCLEOTIDE SEQUENCE</scope>
</reference>
<accession>A0A0E9R2B7</accession>
<evidence type="ECO:0000313" key="1">
    <source>
        <dbReference type="EMBL" id="JAH23244.1"/>
    </source>
</evidence>
<organism evidence="1">
    <name type="scientific">Anguilla anguilla</name>
    <name type="common">European freshwater eel</name>
    <name type="synonym">Muraena anguilla</name>
    <dbReference type="NCBI Taxonomy" id="7936"/>
    <lineage>
        <taxon>Eukaryota</taxon>
        <taxon>Metazoa</taxon>
        <taxon>Chordata</taxon>
        <taxon>Craniata</taxon>
        <taxon>Vertebrata</taxon>
        <taxon>Euteleostomi</taxon>
        <taxon>Actinopterygii</taxon>
        <taxon>Neopterygii</taxon>
        <taxon>Teleostei</taxon>
        <taxon>Anguilliformes</taxon>
        <taxon>Anguillidae</taxon>
        <taxon>Anguilla</taxon>
    </lineage>
</organism>
<dbReference type="AlphaFoldDB" id="A0A0E9R2B7"/>
<sequence length="22" mass="2469">MSCLLTYLTAASILCKHSFHTK</sequence>
<reference evidence="1" key="2">
    <citation type="journal article" date="2015" name="Fish Shellfish Immunol.">
        <title>Early steps in the European eel (Anguilla anguilla)-Vibrio vulnificus interaction in the gills: Role of the RtxA13 toxin.</title>
        <authorList>
            <person name="Callol A."/>
            <person name="Pajuelo D."/>
            <person name="Ebbesson L."/>
            <person name="Teles M."/>
            <person name="MacKenzie S."/>
            <person name="Amaro C."/>
        </authorList>
    </citation>
    <scope>NUCLEOTIDE SEQUENCE</scope>
</reference>
<dbReference type="EMBL" id="GBXM01085333">
    <property type="protein sequence ID" value="JAH23244.1"/>
    <property type="molecule type" value="Transcribed_RNA"/>
</dbReference>
<proteinExistence type="predicted"/>
<protein>
    <submittedName>
        <fullName evidence="1">Uncharacterized protein</fullName>
    </submittedName>
</protein>